<proteinExistence type="predicted"/>
<protein>
    <submittedName>
        <fullName evidence="1">Uncharacterized protein</fullName>
    </submittedName>
</protein>
<reference evidence="2" key="1">
    <citation type="journal article" date="2022" name="Mol. Ecol. Resour.">
        <title>The genomes of chicory, endive, great burdock and yacon provide insights into Asteraceae palaeo-polyploidization history and plant inulin production.</title>
        <authorList>
            <person name="Fan W."/>
            <person name="Wang S."/>
            <person name="Wang H."/>
            <person name="Wang A."/>
            <person name="Jiang F."/>
            <person name="Liu H."/>
            <person name="Zhao H."/>
            <person name="Xu D."/>
            <person name="Zhang Y."/>
        </authorList>
    </citation>
    <scope>NUCLEOTIDE SEQUENCE [LARGE SCALE GENOMIC DNA]</scope>
    <source>
        <strain evidence="2">cv. Yunnan</strain>
    </source>
</reference>
<sequence>MVKSTTSFAMFDLHGSAPGSGSISSGGDSSVSSSDYHYVDQICRMSSLKESVGGVDTPTNDPFEISEEESVELTEEARDTVDENLDDEENGSKRKGKSDAWSHFITVELKMQGKMVKKHQCIHLLGEIGVLMSIASIMDPRFKTESVSWTFKRLYPSGELKGRVEDVINKLKSLYEKYSNAYQVAKAANSNSTSTSSTTQIDRARQEDDFYAYLKSKPV</sequence>
<name>A0ACB9K5C9_9ASTR</name>
<dbReference type="EMBL" id="CM042018">
    <property type="protein sequence ID" value="KAI3827521.1"/>
    <property type="molecule type" value="Genomic_DNA"/>
</dbReference>
<dbReference type="Proteomes" id="UP001056120">
    <property type="component" value="Linkage Group LG01"/>
</dbReference>
<comment type="caution">
    <text evidence="1">The sequence shown here is derived from an EMBL/GenBank/DDBJ whole genome shotgun (WGS) entry which is preliminary data.</text>
</comment>
<organism evidence="1 2">
    <name type="scientific">Smallanthus sonchifolius</name>
    <dbReference type="NCBI Taxonomy" id="185202"/>
    <lineage>
        <taxon>Eukaryota</taxon>
        <taxon>Viridiplantae</taxon>
        <taxon>Streptophyta</taxon>
        <taxon>Embryophyta</taxon>
        <taxon>Tracheophyta</taxon>
        <taxon>Spermatophyta</taxon>
        <taxon>Magnoliopsida</taxon>
        <taxon>eudicotyledons</taxon>
        <taxon>Gunneridae</taxon>
        <taxon>Pentapetalae</taxon>
        <taxon>asterids</taxon>
        <taxon>campanulids</taxon>
        <taxon>Asterales</taxon>
        <taxon>Asteraceae</taxon>
        <taxon>Asteroideae</taxon>
        <taxon>Heliantheae alliance</taxon>
        <taxon>Millerieae</taxon>
        <taxon>Smallanthus</taxon>
    </lineage>
</organism>
<gene>
    <name evidence="1" type="ORF">L1987_01598</name>
</gene>
<accession>A0ACB9K5C9</accession>
<reference evidence="1 2" key="2">
    <citation type="journal article" date="2022" name="Mol. Ecol. Resour.">
        <title>The genomes of chicory, endive, great burdock and yacon provide insights into Asteraceae paleo-polyploidization history and plant inulin production.</title>
        <authorList>
            <person name="Fan W."/>
            <person name="Wang S."/>
            <person name="Wang H."/>
            <person name="Wang A."/>
            <person name="Jiang F."/>
            <person name="Liu H."/>
            <person name="Zhao H."/>
            <person name="Xu D."/>
            <person name="Zhang Y."/>
        </authorList>
    </citation>
    <scope>NUCLEOTIDE SEQUENCE [LARGE SCALE GENOMIC DNA]</scope>
    <source>
        <strain evidence="2">cv. Yunnan</strain>
        <tissue evidence="1">Leaves</tissue>
    </source>
</reference>
<keyword evidence="2" id="KW-1185">Reference proteome</keyword>
<evidence type="ECO:0000313" key="1">
    <source>
        <dbReference type="EMBL" id="KAI3827521.1"/>
    </source>
</evidence>
<evidence type="ECO:0000313" key="2">
    <source>
        <dbReference type="Proteomes" id="UP001056120"/>
    </source>
</evidence>